<accession>A0AAD2CWA6</accession>
<gene>
    <name evidence="2" type="ORF">CYCCA115_LOCUS6384</name>
</gene>
<dbReference type="PANTHER" id="PTHR43642:SF1">
    <property type="entry name" value="HYBRID SIGNAL TRANSDUCTION HISTIDINE KINASE G"/>
    <property type="match status" value="1"/>
</dbReference>
<dbReference type="SUPFAM" id="SSF48452">
    <property type="entry name" value="TPR-like"/>
    <property type="match status" value="1"/>
</dbReference>
<dbReference type="InterPro" id="IPR027417">
    <property type="entry name" value="P-loop_NTPase"/>
</dbReference>
<evidence type="ECO:0000259" key="1">
    <source>
        <dbReference type="Pfam" id="PF13191"/>
    </source>
</evidence>
<keyword evidence="3" id="KW-1185">Reference proteome</keyword>
<dbReference type="AlphaFoldDB" id="A0AAD2CWA6"/>
<comment type="caution">
    <text evidence="2">The sequence shown here is derived from an EMBL/GenBank/DDBJ whole genome shotgun (WGS) entry which is preliminary data.</text>
</comment>
<organism evidence="2 3">
    <name type="scientific">Cylindrotheca closterium</name>
    <dbReference type="NCBI Taxonomy" id="2856"/>
    <lineage>
        <taxon>Eukaryota</taxon>
        <taxon>Sar</taxon>
        <taxon>Stramenopiles</taxon>
        <taxon>Ochrophyta</taxon>
        <taxon>Bacillariophyta</taxon>
        <taxon>Bacillariophyceae</taxon>
        <taxon>Bacillariophycidae</taxon>
        <taxon>Bacillariales</taxon>
        <taxon>Bacillariaceae</taxon>
        <taxon>Cylindrotheca</taxon>
    </lineage>
</organism>
<dbReference type="Pfam" id="PF13191">
    <property type="entry name" value="AAA_16"/>
    <property type="match status" value="1"/>
</dbReference>
<dbReference type="EMBL" id="CAKOGP040000779">
    <property type="protein sequence ID" value="CAJ1939019.1"/>
    <property type="molecule type" value="Genomic_DNA"/>
</dbReference>
<sequence length="1107" mass="124453">MESPDGTDIGDTFSKIFIVASDGDDRDQASSIADSEILSYEESASNSVFQQSIRTEVSSELLMADMKSCELRKQRHSELRILRDATKASEEMEKLNFESVGLVSREHEINSLKKCFNRMLPSSIDDTNASDNSAKKELVFLSGFSGSGKTSLAQTVESDVVRFDAGIFVEGKFDQTTSDKPYSGVAKAFGKIFERTNQMTNKTRERLQAEILQEFGNDVETLVDLIPELKFIIPEYSTRTISADANDPELANGLERLRFAFRTLTRALSAEFFPMVIVLDDLHWADILSLQILDYLITDTNNPNPLMIIGCYRSDLADENSVLANKILGLESKTTTHSFNMTKLNIESLNADDICSIIKSQIPTGSEASIKELAALCVKRTMGNPYFVLEFLKMLKNEDLLTYNAEAHIWKWNLSQIEHVTMSTANVVILLQSKMQKMPMPVQHIMQYAACIGSSFSLSILELIWKKSKIFRHNVRNEPLQQLIDIAEENYFFEQCGTKRYRWVHDKVQEAALLLSTKSSFQLHVGSSLYYSLDEKGLEEELFNVADIINSGNVSKRPEFARLNFRAAEKARGIYAIQSAANYTAKGIELLQDSEVLENRGLWLQLYTIGAEMELALGNGEKAELYSKEVLSRDMYSTMEKMPLMIASVRKLATVDSKCDEAIEGCLELLHKLGYRLLWSKNATPIQALVELRRTVRKVKGASGPKTLCDSLGHLKDEKQQMRMRLIATLGYAAHRTKRSLLYLLSVCKNVQITLKCGIGKDSGVSFASLGLLVLAFQADFETAAKITEMGLAIQKALGPGRKGACLYMSYAFSLSWKLPFQACLRPLFDGYASAIRVGDSVFALWSLTAQRVWLPYMMGKPLRPILEDVVSLHSQMEDFSLQGLVMTLRVVWQMLINLTCDHPHAHQLEGEKFSRRSLNERQTVGIGMVPFAEGELLVFLKPEEAADHAIAVGNKFGKLIPGLCLGMIETFHRGVALYTMARSTRRRKYRVLANKIRKRINKCMQAGNPNVEYYSLVLEAEHSAMNGAYAKAEKHYNAAISLASKSGHLHHAALFNERYADFLRNERKDSDRAVDYLNEAIRFYELWGATKKVKTLKSSCLTAKID</sequence>
<proteinExistence type="predicted"/>
<dbReference type="PANTHER" id="PTHR43642">
    <property type="entry name" value="HYBRID SIGNAL TRANSDUCTION HISTIDINE KINASE G"/>
    <property type="match status" value="1"/>
</dbReference>
<dbReference type="Proteomes" id="UP001295423">
    <property type="component" value="Unassembled WGS sequence"/>
</dbReference>
<evidence type="ECO:0000313" key="3">
    <source>
        <dbReference type="Proteomes" id="UP001295423"/>
    </source>
</evidence>
<protein>
    <recommendedName>
        <fullName evidence="1">Orc1-like AAA ATPase domain-containing protein</fullName>
    </recommendedName>
</protein>
<dbReference type="SUPFAM" id="SSF52540">
    <property type="entry name" value="P-loop containing nucleoside triphosphate hydrolases"/>
    <property type="match status" value="1"/>
</dbReference>
<feature type="domain" description="Orc1-like AAA ATPase" evidence="1">
    <location>
        <begin position="133"/>
        <end position="309"/>
    </location>
</feature>
<dbReference type="InterPro" id="IPR053159">
    <property type="entry name" value="Hybrid_Histidine_Kinase"/>
</dbReference>
<reference evidence="2" key="1">
    <citation type="submission" date="2023-08" db="EMBL/GenBank/DDBJ databases">
        <authorList>
            <person name="Audoor S."/>
            <person name="Bilcke G."/>
        </authorList>
    </citation>
    <scope>NUCLEOTIDE SEQUENCE</scope>
</reference>
<dbReference type="InterPro" id="IPR011990">
    <property type="entry name" value="TPR-like_helical_dom_sf"/>
</dbReference>
<name>A0AAD2CWA6_9STRA</name>
<dbReference type="InterPro" id="IPR041664">
    <property type="entry name" value="AAA_16"/>
</dbReference>
<evidence type="ECO:0000313" key="2">
    <source>
        <dbReference type="EMBL" id="CAJ1939019.1"/>
    </source>
</evidence>
<dbReference type="Gene3D" id="1.25.40.10">
    <property type="entry name" value="Tetratricopeptide repeat domain"/>
    <property type="match status" value="1"/>
</dbReference>
<dbReference type="Gene3D" id="3.40.50.300">
    <property type="entry name" value="P-loop containing nucleotide triphosphate hydrolases"/>
    <property type="match status" value="1"/>
</dbReference>